<dbReference type="EMBL" id="JAGQHR010000338">
    <property type="protein sequence ID" value="MCA9728270.1"/>
    <property type="molecule type" value="Genomic_DNA"/>
</dbReference>
<evidence type="ECO:0000313" key="6">
    <source>
        <dbReference type="Proteomes" id="UP000697710"/>
    </source>
</evidence>
<keyword evidence="3" id="KW-0378">Hydrolase</keyword>
<evidence type="ECO:0000256" key="2">
    <source>
        <dbReference type="ARBA" id="ARBA00022759"/>
    </source>
</evidence>
<dbReference type="CDD" id="cd22338">
    <property type="entry name" value="NaeI-like"/>
    <property type="match status" value="1"/>
</dbReference>
<dbReference type="InterPro" id="IPR036388">
    <property type="entry name" value="WH-like_DNA-bd_sf"/>
</dbReference>
<feature type="domain" description="Type II restriction enzyme NaeI" evidence="4">
    <location>
        <begin position="26"/>
        <end position="242"/>
    </location>
</feature>
<comment type="caution">
    <text evidence="5">The sequence shown here is derived from an EMBL/GenBank/DDBJ whole genome shotgun (WGS) entry which is preliminary data.</text>
</comment>
<dbReference type="Proteomes" id="UP000697710">
    <property type="component" value="Unassembled WGS sequence"/>
</dbReference>
<dbReference type="SUPFAM" id="SSF52980">
    <property type="entry name" value="Restriction endonuclease-like"/>
    <property type="match status" value="1"/>
</dbReference>
<dbReference type="GO" id="GO:0009307">
    <property type="term" value="P:DNA restriction-modification system"/>
    <property type="evidence" value="ECO:0007669"/>
    <property type="project" value="InterPro"/>
</dbReference>
<reference evidence="5" key="2">
    <citation type="journal article" date="2021" name="Microbiome">
        <title>Successional dynamics and alternative stable states in a saline activated sludge microbial community over 9 years.</title>
        <authorList>
            <person name="Wang Y."/>
            <person name="Ye J."/>
            <person name="Ju F."/>
            <person name="Liu L."/>
            <person name="Boyd J.A."/>
            <person name="Deng Y."/>
            <person name="Parks D.H."/>
            <person name="Jiang X."/>
            <person name="Yin X."/>
            <person name="Woodcroft B.J."/>
            <person name="Tyson G.W."/>
            <person name="Hugenholtz P."/>
            <person name="Polz M.F."/>
            <person name="Zhang T."/>
        </authorList>
    </citation>
    <scope>NUCLEOTIDE SEQUENCE</scope>
    <source>
        <strain evidence="5">HKST-UBA01</strain>
    </source>
</reference>
<evidence type="ECO:0000313" key="5">
    <source>
        <dbReference type="EMBL" id="MCA9728270.1"/>
    </source>
</evidence>
<name>A0A956M1L8_UNCEI</name>
<dbReference type="GO" id="GO:0003677">
    <property type="term" value="F:DNA binding"/>
    <property type="evidence" value="ECO:0007669"/>
    <property type="project" value="InterPro"/>
</dbReference>
<dbReference type="Pfam" id="PF09126">
    <property type="entry name" value="NaeI"/>
    <property type="match status" value="1"/>
</dbReference>
<dbReference type="InterPro" id="IPR015210">
    <property type="entry name" value="NaeI"/>
</dbReference>
<dbReference type="AlphaFoldDB" id="A0A956M1L8"/>
<organism evidence="5 6">
    <name type="scientific">Eiseniibacteriota bacterium</name>
    <dbReference type="NCBI Taxonomy" id="2212470"/>
    <lineage>
        <taxon>Bacteria</taxon>
        <taxon>Candidatus Eiseniibacteriota</taxon>
    </lineage>
</organism>
<evidence type="ECO:0000256" key="1">
    <source>
        <dbReference type="ARBA" id="ARBA00022722"/>
    </source>
</evidence>
<gene>
    <name evidence="5" type="ORF">KC729_11345</name>
</gene>
<dbReference type="Gene3D" id="3.40.600.10">
    <property type="entry name" value="DNA mismatch repair MutH/Restriction endonuclease, type II"/>
    <property type="match status" value="1"/>
</dbReference>
<keyword evidence="2" id="KW-0255">Endonuclease</keyword>
<protein>
    <recommendedName>
        <fullName evidence="4">Type II restriction enzyme NaeI domain-containing protein</fullName>
    </recommendedName>
</protein>
<keyword evidence="1" id="KW-0540">Nuclease</keyword>
<proteinExistence type="predicted"/>
<evidence type="ECO:0000256" key="3">
    <source>
        <dbReference type="ARBA" id="ARBA00022801"/>
    </source>
</evidence>
<reference evidence="5" key="1">
    <citation type="submission" date="2020-04" db="EMBL/GenBank/DDBJ databases">
        <authorList>
            <person name="Zhang T."/>
        </authorList>
    </citation>
    <scope>NUCLEOTIDE SEQUENCE</scope>
    <source>
        <strain evidence="5">HKST-UBA01</strain>
    </source>
</reference>
<dbReference type="GO" id="GO:0009036">
    <property type="term" value="F:type II site-specific deoxyribonuclease activity"/>
    <property type="evidence" value="ECO:0007669"/>
    <property type="project" value="InterPro"/>
</dbReference>
<evidence type="ECO:0000259" key="4">
    <source>
        <dbReference type="Pfam" id="PF09126"/>
    </source>
</evidence>
<sequence>MVDHPTHDDPALDSVVTWLRDATAPDPERLFGGAVRQSIDEVLDGPRTGRWGFEQLEKTEKTYVGTKIEIIVRSALELERGPVLDLAIKGVPVDLKWAMGSQWQIPIEALGEICLCIGGLKKMTQFQVGVVRCTEEHLNTGQNRDGKRTLSEAGRTAMLHLVDPSPLPPNFVAEMDPDLRAEIVDLPTMQARITALFQSLPYTAIPRNAVTTIARTTGDPMRRTRADSHAEDPLGDYAVLSAKYGNRLLEGLGRKPMEADHFMSVPKADIQALPASARGALPQAVRERFGLD</sequence>
<accession>A0A956M1L8</accession>
<dbReference type="InterPro" id="IPR037057">
    <property type="entry name" value="DNA_rep_MutH/T2_RE_sf"/>
</dbReference>
<dbReference type="InterPro" id="IPR011335">
    <property type="entry name" value="Restrct_endonuc-II-like"/>
</dbReference>
<dbReference type="Gene3D" id="1.10.10.10">
    <property type="entry name" value="Winged helix-like DNA-binding domain superfamily/Winged helix DNA-binding domain"/>
    <property type="match status" value="1"/>
</dbReference>